<dbReference type="InterPro" id="IPR029062">
    <property type="entry name" value="Class_I_gatase-like"/>
</dbReference>
<evidence type="ECO:0000256" key="1">
    <source>
        <dbReference type="SAM" id="MobiDB-lite"/>
    </source>
</evidence>
<dbReference type="Proteomes" id="UP000556329">
    <property type="component" value="Unassembled WGS sequence"/>
</dbReference>
<name>A0A841PM79_9HYPH</name>
<evidence type="ECO:0000313" key="3">
    <source>
        <dbReference type="EMBL" id="MBB6413778.1"/>
    </source>
</evidence>
<evidence type="ECO:0000259" key="2">
    <source>
        <dbReference type="Pfam" id="PF20254"/>
    </source>
</evidence>
<dbReference type="Pfam" id="PF20254">
    <property type="entry name" value="DMFA2_C"/>
    <property type="match status" value="1"/>
</dbReference>
<protein>
    <recommendedName>
        <fullName evidence="2">N,N-dimethylformamidase beta subunit-like C-terminal domain-containing protein</fullName>
    </recommendedName>
</protein>
<comment type="caution">
    <text evidence="3">The sequence shown here is derived from an EMBL/GenBank/DDBJ whole genome shotgun (WGS) entry which is preliminary data.</text>
</comment>
<dbReference type="RefSeq" id="WP_184877871.1">
    <property type="nucleotide sequence ID" value="NZ_JACHEF010000009.1"/>
</dbReference>
<accession>A0A841PM79</accession>
<proteinExistence type="predicted"/>
<sequence>MKASSEESQEASAAAGSWPTKRISGSGAAWKSLWVEVPDKHGLPAAWCYSDRMGYSPGETVKLYISSTVPKLDIVVKKDGFTPRTLTTWNDVSVDFQEVPAQPYMNGCGWQETITLELPQDVAAGAYIVEMRDSKQNGNQPALGHHIFFVRSNRGKTDKTVLLVASTCTWAAYNDWGGASHYIGLHKDFPDGFSPILSSQRPWARGQVWLPADAPRNVPKTRPRLPEQPYWGSKEWAFANGYARYYASAGWATYERPFVIWAEQAGYDVHVIAQEDLELNPEAIAQYSCLVFVGHCEYWSAPMRHTVEAFVERGGRVARFAGNFFWQIRLREGGSGQICYKSQARDYDPIRHENPKLMTSLWEDPMVGYPGAETFGVNGARGIYAATFGIAQRSSRGFNVFRHKHWSLDATGLGYADTFGDEASIFAYEVDGLDYTFVDGLPVPTGKDGAPAGLEIVAMNWASNSEYGLPEHSFHHERGDSEARFIASILEVTPSPTAEATEKYSRGSGMMVSFKRGIGEIFCAATCEWVRGLIEKDFYTDRITRNVLDRFVLRD</sequence>
<dbReference type="EMBL" id="JACHEF010000009">
    <property type="protein sequence ID" value="MBB6413778.1"/>
    <property type="molecule type" value="Genomic_DNA"/>
</dbReference>
<dbReference type="AlphaFoldDB" id="A0A841PM79"/>
<reference evidence="3 4" key="1">
    <citation type="submission" date="2020-08" db="EMBL/GenBank/DDBJ databases">
        <title>Genomic Encyclopedia of Type Strains, Phase IV (KMG-IV): sequencing the most valuable type-strain genomes for metagenomic binning, comparative biology and taxonomic classification.</title>
        <authorList>
            <person name="Goeker M."/>
        </authorList>
    </citation>
    <scope>NUCLEOTIDE SEQUENCE [LARGE SCALE GENOMIC DNA]</scope>
    <source>
        <strain evidence="3 4">DSM 100039</strain>
    </source>
</reference>
<keyword evidence="4" id="KW-1185">Reference proteome</keyword>
<gene>
    <name evidence="3" type="ORF">HNQ71_006487</name>
</gene>
<feature type="region of interest" description="Disordered" evidence="1">
    <location>
        <begin position="1"/>
        <end position="21"/>
    </location>
</feature>
<dbReference type="InterPro" id="IPR046540">
    <property type="entry name" value="DMFA2_C"/>
</dbReference>
<dbReference type="SUPFAM" id="SSF52317">
    <property type="entry name" value="Class I glutamine amidotransferase-like"/>
    <property type="match status" value="1"/>
</dbReference>
<organism evidence="3 4">
    <name type="scientific">Mesorhizobium sangaii</name>
    <dbReference type="NCBI Taxonomy" id="505389"/>
    <lineage>
        <taxon>Bacteria</taxon>
        <taxon>Pseudomonadati</taxon>
        <taxon>Pseudomonadota</taxon>
        <taxon>Alphaproteobacteria</taxon>
        <taxon>Hyphomicrobiales</taxon>
        <taxon>Phyllobacteriaceae</taxon>
        <taxon>Mesorhizobium</taxon>
    </lineage>
</organism>
<evidence type="ECO:0000313" key="4">
    <source>
        <dbReference type="Proteomes" id="UP000556329"/>
    </source>
</evidence>
<feature type="domain" description="N,N-dimethylformamidase beta subunit-like C-terminal" evidence="2">
    <location>
        <begin position="90"/>
        <end position="534"/>
    </location>
</feature>